<feature type="binding site" evidence="6">
    <location>
        <position position="10"/>
    </location>
    <ligand>
        <name>FMN</name>
        <dbReference type="ChEBI" id="CHEBI:58210"/>
    </ligand>
</feature>
<keyword evidence="3 6" id="KW-0560">Oxidoreductase</keyword>
<dbReference type="PANTHER" id="PTHR43741">
    <property type="entry name" value="FMN-DEPENDENT NADH-AZOREDUCTASE 1"/>
    <property type="match status" value="1"/>
</dbReference>
<feature type="binding site" evidence="6">
    <location>
        <begin position="16"/>
        <end position="18"/>
    </location>
    <ligand>
        <name>FMN</name>
        <dbReference type="ChEBI" id="CHEBI:58210"/>
    </ligand>
</feature>
<sequence length="195" mass="21034">MKNVLVLKSSILDTHSQSNALSDYFVEKLSASVKTRDLVAQPLPYFTGNAAAATRGEPQTDEQKALLALSDELVAELKATDVVVINAPMYNFNVPAQLKSYFDFIARAGVTFQYTSEGPEGLVKGKKAIVILTTGGIHKDGPTDLVKSYIQVFLGFIGITDVEFVYAEALAYGPEALEKAQASAKAELDRLAQSL</sequence>
<dbReference type="InterPro" id="IPR029039">
    <property type="entry name" value="Flavoprotein-like_sf"/>
</dbReference>
<dbReference type="Gene3D" id="3.40.50.360">
    <property type="match status" value="1"/>
</dbReference>
<evidence type="ECO:0000256" key="1">
    <source>
        <dbReference type="ARBA" id="ARBA00022630"/>
    </source>
</evidence>
<evidence type="ECO:0000256" key="4">
    <source>
        <dbReference type="ARBA" id="ARBA00023027"/>
    </source>
</evidence>
<dbReference type="EMBL" id="CP015029">
    <property type="protein sequence ID" value="QIM64440.1"/>
    <property type="molecule type" value="Genomic_DNA"/>
</dbReference>
<organism evidence="8 11">
    <name type="scientific">Frederiksenia canicola</name>
    <dbReference type="NCBI Taxonomy" id="123824"/>
    <lineage>
        <taxon>Bacteria</taxon>
        <taxon>Pseudomonadati</taxon>
        <taxon>Pseudomonadota</taxon>
        <taxon>Gammaproteobacteria</taxon>
        <taxon>Pasteurellales</taxon>
        <taxon>Pasteurellaceae</taxon>
        <taxon>Frederiksenia</taxon>
    </lineage>
</organism>
<dbReference type="HAMAP" id="MF_01216">
    <property type="entry name" value="Azoreductase_type1"/>
    <property type="match status" value="1"/>
</dbReference>
<evidence type="ECO:0000313" key="10">
    <source>
        <dbReference type="Proteomes" id="UP000276901"/>
    </source>
</evidence>
<proteinExistence type="inferred from homology"/>
<comment type="catalytic activity">
    <reaction evidence="5">
        <text>N,N-dimethyl-1,4-phenylenediamine + anthranilate + 2 NAD(+) = 2-(4-dimethylaminophenyl)diazenylbenzoate + 2 NADH + 2 H(+)</text>
        <dbReference type="Rhea" id="RHEA:55872"/>
        <dbReference type="ChEBI" id="CHEBI:15378"/>
        <dbReference type="ChEBI" id="CHEBI:15783"/>
        <dbReference type="ChEBI" id="CHEBI:16567"/>
        <dbReference type="ChEBI" id="CHEBI:57540"/>
        <dbReference type="ChEBI" id="CHEBI:57945"/>
        <dbReference type="ChEBI" id="CHEBI:71579"/>
        <dbReference type="EC" id="1.7.1.17"/>
    </reaction>
    <physiologicalReaction direction="right-to-left" evidence="5">
        <dbReference type="Rhea" id="RHEA:55874"/>
    </physiologicalReaction>
</comment>
<dbReference type="InterPro" id="IPR050104">
    <property type="entry name" value="FMN-dep_NADH:Q_OxRdtase_AzoR1"/>
</dbReference>
<name>A0AAE7C1K6_9PAST</name>
<evidence type="ECO:0000313" key="8">
    <source>
        <dbReference type="EMBL" id="QIM64440.1"/>
    </source>
</evidence>
<dbReference type="GO" id="GO:0010181">
    <property type="term" value="F:FMN binding"/>
    <property type="evidence" value="ECO:0007669"/>
    <property type="project" value="UniProtKB-UniRule"/>
</dbReference>
<dbReference type="Proteomes" id="UP000502287">
    <property type="component" value="Chromosome"/>
</dbReference>
<dbReference type="InterPro" id="IPR003680">
    <property type="entry name" value="Flavodoxin_fold"/>
</dbReference>
<evidence type="ECO:0000256" key="2">
    <source>
        <dbReference type="ARBA" id="ARBA00022643"/>
    </source>
</evidence>
<dbReference type="GO" id="GO:0009055">
    <property type="term" value="F:electron transfer activity"/>
    <property type="evidence" value="ECO:0007669"/>
    <property type="project" value="UniProtKB-UniRule"/>
</dbReference>
<evidence type="ECO:0000259" key="7">
    <source>
        <dbReference type="Pfam" id="PF02525"/>
    </source>
</evidence>
<reference evidence="8 11" key="1">
    <citation type="submission" date="2016-03" db="EMBL/GenBank/DDBJ databases">
        <authorList>
            <person name="Hansen M.J."/>
            <person name="Bojesen A.M."/>
            <person name="Planet P."/>
        </authorList>
    </citation>
    <scope>NUCLEOTIDE SEQUENCE [LARGE SCALE GENOMIC DNA]</scope>
    <source>
        <strain evidence="8 11">HPA 21</strain>
    </source>
</reference>
<dbReference type="Pfam" id="PF02525">
    <property type="entry name" value="Flavodoxin_2"/>
    <property type="match status" value="1"/>
</dbReference>
<dbReference type="AlphaFoldDB" id="A0AAE7C1K6"/>
<accession>A0AAE7C1K6</accession>
<dbReference type="InterPro" id="IPR023048">
    <property type="entry name" value="NADH:quinone_OxRdtase_FMN_depd"/>
</dbReference>
<comment type="function">
    <text evidence="6">Quinone reductase that provides resistance to thiol-specific stress caused by electrophilic quinones.</text>
</comment>
<dbReference type="KEGG" id="fcl:A4G17_02775"/>
<evidence type="ECO:0000256" key="6">
    <source>
        <dbReference type="HAMAP-Rule" id="MF_01216"/>
    </source>
</evidence>
<gene>
    <name evidence="6" type="primary">azoR</name>
    <name evidence="8" type="ORF">A4G17_02775</name>
    <name evidence="9" type="ORF">EDC49_1732</name>
</gene>
<evidence type="ECO:0000313" key="9">
    <source>
        <dbReference type="EMBL" id="RPE91939.1"/>
    </source>
</evidence>
<keyword evidence="10" id="KW-1185">Reference proteome</keyword>
<dbReference type="RefSeq" id="WP_123957344.1">
    <property type="nucleotide sequence ID" value="NZ_CP015029.1"/>
</dbReference>
<dbReference type="EC" id="1.7.1.17" evidence="6"/>
<dbReference type="Proteomes" id="UP000276901">
    <property type="component" value="Unassembled WGS sequence"/>
</dbReference>
<feature type="domain" description="Flavodoxin-like fold" evidence="7">
    <location>
        <begin position="2"/>
        <end position="190"/>
    </location>
</feature>
<reference evidence="9 10" key="2">
    <citation type="submission" date="2018-11" db="EMBL/GenBank/DDBJ databases">
        <title>Genomic Encyclopedia of Type Strains, Phase IV (KMG-IV): sequencing the most valuable type-strain genomes for metagenomic binning, comparative biology and taxonomic classification.</title>
        <authorList>
            <person name="Goeker M."/>
        </authorList>
    </citation>
    <scope>NUCLEOTIDE SEQUENCE [LARGE SCALE GENOMIC DNA]</scope>
    <source>
        <strain evidence="9 10">DSM 25797</strain>
    </source>
</reference>
<keyword evidence="4 6" id="KW-0520">NAD</keyword>
<dbReference type="PANTHER" id="PTHR43741:SF2">
    <property type="entry name" value="FMN-DEPENDENT NADH:QUINONE OXIDOREDUCTASE"/>
    <property type="match status" value="1"/>
</dbReference>
<keyword evidence="2 6" id="KW-0288">FMN</keyword>
<comment type="catalytic activity">
    <reaction evidence="6">
        <text>2 a quinone + NADH + H(+) = 2 a 1,4-benzosemiquinone + NAD(+)</text>
        <dbReference type="Rhea" id="RHEA:65952"/>
        <dbReference type="ChEBI" id="CHEBI:15378"/>
        <dbReference type="ChEBI" id="CHEBI:57540"/>
        <dbReference type="ChEBI" id="CHEBI:57945"/>
        <dbReference type="ChEBI" id="CHEBI:132124"/>
        <dbReference type="ChEBI" id="CHEBI:134225"/>
    </reaction>
</comment>
<dbReference type="SUPFAM" id="SSF52218">
    <property type="entry name" value="Flavoproteins"/>
    <property type="match status" value="1"/>
</dbReference>
<comment type="similarity">
    <text evidence="6">Belongs to the azoreductase type 1 family.</text>
</comment>
<dbReference type="GO" id="GO:0016655">
    <property type="term" value="F:oxidoreductase activity, acting on NAD(P)H, quinone or similar compound as acceptor"/>
    <property type="evidence" value="ECO:0007669"/>
    <property type="project" value="InterPro"/>
</dbReference>
<protein>
    <recommendedName>
        <fullName evidence="6">FMN dependent NADH:quinone oxidoreductase</fullName>
        <ecNumber evidence="6">1.6.5.-</ecNumber>
    </recommendedName>
    <alternativeName>
        <fullName evidence="6">Azo-dye reductase</fullName>
    </alternativeName>
    <alternativeName>
        <fullName evidence="6">FMN-dependent NADH-azo compound oxidoreductase</fullName>
    </alternativeName>
    <alternativeName>
        <fullName evidence="6">FMN-dependent NADH-azoreductase</fullName>
        <ecNumber evidence="6">1.7.1.17</ecNumber>
    </alternativeName>
</protein>
<dbReference type="GO" id="GO:0016652">
    <property type="term" value="F:oxidoreductase activity, acting on NAD(P)H as acceptor"/>
    <property type="evidence" value="ECO:0007669"/>
    <property type="project" value="UniProtKB-UniRule"/>
</dbReference>
<dbReference type="EC" id="1.6.5.-" evidence="6"/>
<comment type="function">
    <text evidence="6">Also exhibits azoreductase activity. Catalyzes the reductive cleavage of the azo bond in aromatic azo compounds to the corresponding amines.</text>
</comment>
<feature type="binding site" evidence="6">
    <location>
        <begin position="89"/>
        <end position="92"/>
    </location>
    <ligand>
        <name>FMN</name>
        <dbReference type="ChEBI" id="CHEBI:58210"/>
    </ligand>
</feature>
<keyword evidence="1 6" id="KW-0285">Flavoprotein</keyword>
<dbReference type="EMBL" id="RKQT01000004">
    <property type="protein sequence ID" value="RPE91939.1"/>
    <property type="molecule type" value="Genomic_DNA"/>
</dbReference>
<comment type="cofactor">
    <cofactor evidence="6">
        <name>FMN</name>
        <dbReference type="ChEBI" id="CHEBI:58210"/>
    </cofactor>
    <text evidence="6">Binds 1 FMN per subunit.</text>
</comment>
<evidence type="ECO:0000313" key="11">
    <source>
        <dbReference type="Proteomes" id="UP000502287"/>
    </source>
</evidence>
<feature type="binding site" evidence="6">
    <location>
        <begin position="133"/>
        <end position="136"/>
    </location>
    <ligand>
        <name>FMN</name>
        <dbReference type="ChEBI" id="CHEBI:58210"/>
    </ligand>
</feature>
<comment type="subunit">
    <text evidence="6">Homodimer.</text>
</comment>
<evidence type="ECO:0000256" key="3">
    <source>
        <dbReference type="ARBA" id="ARBA00023002"/>
    </source>
</evidence>
<evidence type="ECO:0000256" key="5">
    <source>
        <dbReference type="ARBA" id="ARBA00048542"/>
    </source>
</evidence>